<proteinExistence type="predicted"/>
<name>X6LAF3_RETFI</name>
<evidence type="ECO:0000256" key="1">
    <source>
        <dbReference type="SAM" id="Phobius"/>
    </source>
</evidence>
<organism evidence="2 3">
    <name type="scientific">Reticulomyxa filosa</name>
    <dbReference type="NCBI Taxonomy" id="46433"/>
    <lineage>
        <taxon>Eukaryota</taxon>
        <taxon>Sar</taxon>
        <taxon>Rhizaria</taxon>
        <taxon>Retaria</taxon>
        <taxon>Foraminifera</taxon>
        <taxon>Monothalamids</taxon>
        <taxon>Reticulomyxidae</taxon>
        <taxon>Reticulomyxa</taxon>
    </lineage>
</organism>
<keyword evidence="1" id="KW-1133">Transmembrane helix</keyword>
<keyword evidence="1" id="KW-0812">Transmembrane</keyword>
<sequence>TTSHKLGYIIVINNKKTKKKKRLENNIKKINSKAGNKHTIKFKLLWGKKKTLLTSKKATKTEILIFWSALNESLLILYLIDIIASKQKQDSKNK</sequence>
<reference evidence="2 3" key="1">
    <citation type="journal article" date="2013" name="Curr. Biol.">
        <title>The Genome of the Foraminiferan Reticulomyxa filosa.</title>
        <authorList>
            <person name="Glockner G."/>
            <person name="Hulsmann N."/>
            <person name="Schleicher M."/>
            <person name="Noegel A.A."/>
            <person name="Eichinger L."/>
            <person name="Gallinger C."/>
            <person name="Pawlowski J."/>
            <person name="Sierra R."/>
            <person name="Euteneuer U."/>
            <person name="Pillet L."/>
            <person name="Moustafa A."/>
            <person name="Platzer M."/>
            <person name="Groth M."/>
            <person name="Szafranski K."/>
            <person name="Schliwa M."/>
        </authorList>
    </citation>
    <scope>NUCLEOTIDE SEQUENCE [LARGE SCALE GENOMIC DNA]</scope>
</reference>
<dbReference type="EMBL" id="ASPP01048842">
    <property type="protein sequence ID" value="ETN97714.1"/>
    <property type="molecule type" value="Genomic_DNA"/>
</dbReference>
<feature type="non-terminal residue" evidence="2">
    <location>
        <position position="1"/>
    </location>
</feature>
<keyword evidence="3" id="KW-1185">Reference proteome</keyword>
<comment type="caution">
    <text evidence="2">The sequence shown here is derived from an EMBL/GenBank/DDBJ whole genome shotgun (WGS) entry which is preliminary data.</text>
</comment>
<protein>
    <submittedName>
        <fullName evidence="2">Uncharacterized protein</fullName>
    </submittedName>
</protein>
<evidence type="ECO:0000313" key="3">
    <source>
        <dbReference type="Proteomes" id="UP000023152"/>
    </source>
</evidence>
<gene>
    <name evidence="2" type="ORF">RFI_39813</name>
</gene>
<feature type="transmembrane region" description="Helical" evidence="1">
    <location>
        <begin position="63"/>
        <end position="84"/>
    </location>
</feature>
<accession>X6LAF3</accession>
<dbReference type="Proteomes" id="UP000023152">
    <property type="component" value="Unassembled WGS sequence"/>
</dbReference>
<dbReference type="AlphaFoldDB" id="X6LAF3"/>
<evidence type="ECO:0000313" key="2">
    <source>
        <dbReference type="EMBL" id="ETN97714.1"/>
    </source>
</evidence>
<keyword evidence="1" id="KW-0472">Membrane</keyword>